<sequence>MEENKQDIIRKTKEKTIAADSLDNNAPVHQIIEFLQSKHKKNKVFNYYSQLVKQRNTSWFSHYLYPGQTLTAFGNDWDGGLPSKFFETFAHRSFLPKMITTKVRNTNVTDPVTDIMSKKIDWNQPWQYQYRKLISLKARKQKVYEWLNEEVLHCPKDLVEVAEHWEKDPDIYFDASYNWYYAGNGNMQMISIGGDDYLVHSDMNCLYLSLFNRNNLTIEYEYEAKYKFPEKMLILETVVLQNIIAVRTKYKVVILKFTERNDLLELTKIKEMDSKLPLTGISFDEYHKNILYITSLDYKLTIVNIDRMKGRSKQLKGRFETLADNWNTVTGSERMYFTHVTKNSLTLYDKRTNSAFERWKWLRDITDNSDCDFITSAKYCSNKPLMYIGTNHHMLLMDMRYSKIENQKVKPLQRWTHGMQSVPTYLSMCNYEHDKELICMSSQWCEDMCVVSNHNDIVTRDSNFRKTMTPYRPPSIFTTLHRAQQKMQCCDLHIPIRDRLSVAVTGLTLFECNEGYCILMQNSLGDISAHVLCPKTMLTFIDDDATEKLNEWSNLCIQSKQIFEVSYIKNIKKVLKNLKRVPDTYPIGENTFKRQKEYEIDEKDIYDLYEKTDLDMGLLDIWIKSNDKQIIPETIDQSIE</sequence>
<proteinExistence type="predicted"/>
<dbReference type="GeneID" id="101739130"/>
<dbReference type="AlphaFoldDB" id="A0A8R1WHR4"/>
<reference evidence="1" key="2">
    <citation type="submission" date="2022-06" db="UniProtKB">
        <authorList>
            <consortium name="EnsemblMetazoa"/>
        </authorList>
    </citation>
    <scope>IDENTIFICATION</scope>
    <source>
        <strain evidence="1">p50T (Dazao)</strain>
    </source>
</reference>
<organism evidence="1 2">
    <name type="scientific">Bombyx mori</name>
    <name type="common">Silk moth</name>
    <dbReference type="NCBI Taxonomy" id="7091"/>
    <lineage>
        <taxon>Eukaryota</taxon>
        <taxon>Metazoa</taxon>
        <taxon>Ecdysozoa</taxon>
        <taxon>Arthropoda</taxon>
        <taxon>Hexapoda</taxon>
        <taxon>Insecta</taxon>
        <taxon>Pterygota</taxon>
        <taxon>Neoptera</taxon>
        <taxon>Endopterygota</taxon>
        <taxon>Lepidoptera</taxon>
        <taxon>Glossata</taxon>
        <taxon>Ditrysia</taxon>
        <taxon>Bombycoidea</taxon>
        <taxon>Bombycidae</taxon>
        <taxon>Bombycinae</taxon>
        <taxon>Bombyx</taxon>
    </lineage>
</organism>
<dbReference type="EnsemblMetazoa" id="XM_004927488.3">
    <property type="protein sequence ID" value="XP_004927545.1"/>
    <property type="gene ID" value="LOC101739130"/>
</dbReference>
<reference evidence="2" key="1">
    <citation type="journal article" date="2008" name="Insect Biochem. Mol. Biol.">
        <title>The genome of a lepidopteran model insect, the silkworm Bombyx mori.</title>
        <authorList>
            <consortium name="International Silkworm Genome Consortium"/>
        </authorList>
    </citation>
    <scope>NUCLEOTIDE SEQUENCE [LARGE SCALE GENOMIC DNA]</scope>
    <source>
        <strain evidence="2">p50T</strain>
    </source>
</reference>
<dbReference type="Proteomes" id="UP000005204">
    <property type="component" value="Unassembled WGS sequence"/>
</dbReference>
<name>A0A8R1WHR4_BOMMO</name>
<accession>A0A8R1WHR4</accession>
<dbReference type="SUPFAM" id="SSF50978">
    <property type="entry name" value="WD40 repeat-like"/>
    <property type="match status" value="1"/>
</dbReference>
<dbReference type="KEGG" id="bmor:101739130"/>
<keyword evidence="2" id="KW-1185">Reference proteome</keyword>
<dbReference type="RefSeq" id="XP_004927545.1">
    <property type="nucleotide sequence ID" value="XM_004927488.4"/>
</dbReference>
<dbReference type="OrthoDB" id="8195041at2759"/>
<evidence type="ECO:0000313" key="1">
    <source>
        <dbReference type="EnsemblMetazoa" id="XP_004927545.1"/>
    </source>
</evidence>
<protein>
    <submittedName>
        <fullName evidence="1">Uncharacterized protein</fullName>
    </submittedName>
</protein>
<evidence type="ECO:0000313" key="2">
    <source>
        <dbReference type="Proteomes" id="UP000005204"/>
    </source>
</evidence>
<dbReference type="CTD" id="37450"/>
<dbReference type="InterPro" id="IPR036322">
    <property type="entry name" value="WD40_repeat_dom_sf"/>
</dbReference>